<organism evidence="1">
    <name type="scientific">Eutreptiella gymnastica</name>
    <dbReference type="NCBI Taxonomy" id="73025"/>
    <lineage>
        <taxon>Eukaryota</taxon>
        <taxon>Discoba</taxon>
        <taxon>Euglenozoa</taxon>
        <taxon>Euglenida</taxon>
        <taxon>Spirocuta</taxon>
        <taxon>Euglenophyceae</taxon>
        <taxon>Eutreptiales</taxon>
        <taxon>Eutreptiaceae</taxon>
        <taxon>Eutreptiella</taxon>
    </lineage>
</organism>
<sequence>MGVARGLLSVEHLPPGGRASACAALASPMSRACAGAVPQASAGDAASAVALRRSWGGPLFWPFRCGKATRVLSFVHCWGDVCVRALSADKWRGWRERSGDGPA</sequence>
<name>A0A7S4C9Y0_9EUGL</name>
<dbReference type="AlphaFoldDB" id="A0A7S4C9Y0"/>
<proteinExistence type="predicted"/>
<accession>A0A7S4C9Y0</accession>
<evidence type="ECO:0000313" key="1">
    <source>
        <dbReference type="EMBL" id="CAE0791349.1"/>
    </source>
</evidence>
<protein>
    <submittedName>
        <fullName evidence="1">Uncharacterized protein</fullName>
    </submittedName>
</protein>
<reference evidence="1" key="1">
    <citation type="submission" date="2021-01" db="EMBL/GenBank/DDBJ databases">
        <authorList>
            <person name="Corre E."/>
            <person name="Pelletier E."/>
            <person name="Niang G."/>
            <person name="Scheremetjew M."/>
            <person name="Finn R."/>
            <person name="Kale V."/>
            <person name="Holt S."/>
            <person name="Cochrane G."/>
            <person name="Meng A."/>
            <person name="Brown T."/>
            <person name="Cohen L."/>
        </authorList>
    </citation>
    <scope>NUCLEOTIDE SEQUENCE</scope>
    <source>
        <strain evidence="1">CCMP1594</strain>
    </source>
</reference>
<gene>
    <name evidence="1" type="ORF">EGYM00163_LOCUS2463</name>
</gene>
<dbReference type="EMBL" id="HBJA01007820">
    <property type="protein sequence ID" value="CAE0791349.1"/>
    <property type="molecule type" value="Transcribed_RNA"/>
</dbReference>